<gene>
    <name evidence="3" type="ORF">GNZ18_12185</name>
</gene>
<feature type="domain" description="Activator of Hsp90 ATPase homologue 1/2-like C-terminal" evidence="2">
    <location>
        <begin position="24"/>
        <end position="159"/>
    </location>
</feature>
<dbReference type="RefSeq" id="WP_156216418.1">
    <property type="nucleotide sequence ID" value="NZ_WOFH01000004.1"/>
</dbReference>
<accession>A0A7K1KYR4</accession>
<comment type="similarity">
    <text evidence="1">Belongs to the AHA1 family.</text>
</comment>
<reference evidence="3 4" key="1">
    <citation type="submission" date="2019-11" db="EMBL/GenBank/DDBJ databases">
        <authorList>
            <person name="Cao P."/>
        </authorList>
    </citation>
    <scope>NUCLEOTIDE SEQUENCE [LARGE SCALE GENOMIC DNA]</scope>
    <source>
        <strain evidence="3 4">NEAU-AAG5</strain>
    </source>
</reference>
<dbReference type="Pfam" id="PF08327">
    <property type="entry name" value="AHSA1"/>
    <property type="match status" value="1"/>
</dbReference>
<proteinExistence type="inferred from homology"/>
<dbReference type="InterPro" id="IPR013538">
    <property type="entry name" value="ASHA1/2-like_C"/>
</dbReference>
<dbReference type="EMBL" id="WOFH01000004">
    <property type="protein sequence ID" value="MUN37354.1"/>
    <property type="molecule type" value="Genomic_DNA"/>
</dbReference>
<evidence type="ECO:0000256" key="1">
    <source>
        <dbReference type="ARBA" id="ARBA00006817"/>
    </source>
</evidence>
<organism evidence="3 4">
    <name type="scientific">Actinomadura litoris</name>
    <dbReference type="NCBI Taxonomy" id="2678616"/>
    <lineage>
        <taxon>Bacteria</taxon>
        <taxon>Bacillati</taxon>
        <taxon>Actinomycetota</taxon>
        <taxon>Actinomycetes</taxon>
        <taxon>Streptosporangiales</taxon>
        <taxon>Thermomonosporaceae</taxon>
        <taxon>Actinomadura</taxon>
    </lineage>
</organism>
<keyword evidence="4" id="KW-1185">Reference proteome</keyword>
<name>A0A7K1KYR4_9ACTN</name>
<sequence length="174" mass="19197">MAEGIVIDEASNTVRIRRTYTAGVDRVWWAWTDAEAISRWWGPQGWATTVYEMDVRPGGRWRFQIAPEDRSADPVRSIASYQVVDARAELRYDAAFADQGWRPDDTGTFPTAVAFASTGTGCAVEVAASFPDGHALRRAVELQMAEGYAEALGRLADLLDDIDGDHADARTTKE</sequence>
<comment type="caution">
    <text evidence="3">The sequence shown here is derived from an EMBL/GenBank/DDBJ whole genome shotgun (WGS) entry which is preliminary data.</text>
</comment>
<dbReference type="Proteomes" id="UP000432015">
    <property type="component" value="Unassembled WGS sequence"/>
</dbReference>
<dbReference type="AlphaFoldDB" id="A0A7K1KYR4"/>
<dbReference type="CDD" id="cd07814">
    <property type="entry name" value="SRPBCC_CalC_Aha1-like"/>
    <property type="match status" value="1"/>
</dbReference>
<dbReference type="Gene3D" id="3.30.530.20">
    <property type="match status" value="1"/>
</dbReference>
<dbReference type="SUPFAM" id="SSF55961">
    <property type="entry name" value="Bet v1-like"/>
    <property type="match status" value="1"/>
</dbReference>
<protein>
    <recommendedName>
        <fullName evidence="2">Activator of Hsp90 ATPase homologue 1/2-like C-terminal domain-containing protein</fullName>
    </recommendedName>
</protein>
<evidence type="ECO:0000259" key="2">
    <source>
        <dbReference type="Pfam" id="PF08327"/>
    </source>
</evidence>
<dbReference type="InterPro" id="IPR023393">
    <property type="entry name" value="START-like_dom_sf"/>
</dbReference>
<evidence type="ECO:0000313" key="4">
    <source>
        <dbReference type="Proteomes" id="UP000432015"/>
    </source>
</evidence>
<evidence type="ECO:0000313" key="3">
    <source>
        <dbReference type="EMBL" id="MUN37354.1"/>
    </source>
</evidence>